<dbReference type="AlphaFoldDB" id="A0A9Q1FWV5"/>
<organism evidence="1 2">
    <name type="scientific">Synaphobranchus kaupii</name>
    <name type="common">Kaup's arrowtooth eel</name>
    <dbReference type="NCBI Taxonomy" id="118154"/>
    <lineage>
        <taxon>Eukaryota</taxon>
        <taxon>Metazoa</taxon>
        <taxon>Chordata</taxon>
        <taxon>Craniata</taxon>
        <taxon>Vertebrata</taxon>
        <taxon>Euteleostomi</taxon>
        <taxon>Actinopterygii</taxon>
        <taxon>Neopterygii</taxon>
        <taxon>Teleostei</taxon>
        <taxon>Anguilliformes</taxon>
        <taxon>Synaphobranchidae</taxon>
        <taxon>Synaphobranchus</taxon>
    </lineage>
</organism>
<keyword evidence="2" id="KW-1185">Reference proteome</keyword>
<gene>
    <name evidence="1" type="ORF">SKAU_G00093520</name>
</gene>
<reference evidence="1" key="1">
    <citation type="journal article" date="2023" name="Science">
        <title>Genome structures resolve the early diversification of teleost fishes.</title>
        <authorList>
            <person name="Parey E."/>
            <person name="Louis A."/>
            <person name="Montfort J."/>
            <person name="Bouchez O."/>
            <person name="Roques C."/>
            <person name="Iampietro C."/>
            <person name="Lluch J."/>
            <person name="Castinel A."/>
            <person name="Donnadieu C."/>
            <person name="Desvignes T."/>
            <person name="Floi Bucao C."/>
            <person name="Jouanno E."/>
            <person name="Wen M."/>
            <person name="Mejri S."/>
            <person name="Dirks R."/>
            <person name="Jansen H."/>
            <person name="Henkel C."/>
            <person name="Chen W.J."/>
            <person name="Zahm M."/>
            <person name="Cabau C."/>
            <person name="Klopp C."/>
            <person name="Thompson A.W."/>
            <person name="Robinson-Rechavi M."/>
            <person name="Braasch I."/>
            <person name="Lecointre G."/>
            <person name="Bobe J."/>
            <person name="Postlethwait J.H."/>
            <person name="Berthelot C."/>
            <person name="Roest Crollius H."/>
            <person name="Guiguen Y."/>
        </authorList>
    </citation>
    <scope>NUCLEOTIDE SEQUENCE</scope>
    <source>
        <strain evidence="1">WJC10195</strain>
    </source>
</reference>
<comment type="caution">
    <text evidence="1">The sequence shown here is derived from an EMBL/GenBank/DDBJ whole genome shotgun (WGS) entry which is preliminary data.</text>
</comment>
<sequence>MGKHLSPHQVQELKDLIIHNRDVFSDQPGRTNVIAHDIITEPGKRVRLRPYRILETRREAVRDEETGMPVVTSLPRGPNVEGEGVWHPKWLSVSHLALCKGLPLEDTSWAGHKAHLRIVPLLATPPQSHLGCLGGRD</sequence>
<proteinExistence type="predicted"/>
<evidence type="ECO:0000313" key="2">
    <source>
        <dbReference type="Proteomes" id="UP001152622"/>
    </source>
</evidence>
<dbReference type="Proteomes" id="UP001152622">
    <property type="component" value="Chromosome 3"/>
</dbReference>
<protein>
    <submittedName>
        <fullName evidence="1">Uncharacterized protein</fullName>
    </submittedName>
</protein>
<dbReference type="OrthoDB" id="8064693at2759"/>
<dbReference type="EMBL" id="JAINUF010000003">
    <property type="protein sequence ID" value="KAJ8369324.1"/>
    <property type="molecule type" value="Genomic_DNA"/>
</dbReference>
<evidence type="ECO:0000313" key="1">
    <source>
        <dbReference type="EMBL" id="KAJ8369324.1"/>
    </source>
</evidence>
<accession>A0A9Q1FWV5</accession>
<name>A0A9Q1FWV5_SYNKA</name>